<dbReference type="Pfam" id="PF01979">
    <property type="entry name" value="Amidohydro_1"/>
    <property type="match status" value="1"/>
</dbReference>
<dbReference type="Proteomes" id="UP001197492">
    <property type="component" value="Unassembled WGS sequence"/>
</dbReference>
<gene>
    <name evidence="3" type="primary">iadA</name>
    <name evidence="3" type="ORF">KSV97_09855</name>
    <name evidence="4" type="ORF">KSW06_09785</name>
</gene>
<evidence type="ECO:0000313" key="3">
    <source>
        <dbReference type="EMBL" id="MBV3383507.1"/>
    </source>
</evidence>
<evidence type="ECO:0000256" key="1">
    <source>
        <dbReference type="ARBA" id="ARBA00001947"/>
    </source>
</evidence>
<dbReference type="PANTHER" id="PTHR11647">
    <property type="entry name" value="HYDRANTOINASE/DIHYDROPYRIMIDINASE FAMILY MEMBER"/>
    <property type="match status" value="1"/>
</dbReference>
<keyword evidence="6" id="KW-1185">Reference proteome</keyword>
<dbReference type="RefSeq" id="WP_217748181.1">
    <property type="nucleotide sequence ID" value="NZ_JAHOEB010000084.1"/>
</dbReference>
<evidence type="ECO:0000313" key="5">
    <source>
        <dbReference type="Proteomes" id="UP001196408"/>
    </source>
</evidence>
<accession>A0AAW4MV24</accession>
<proteinExistence type="predicted"/>
<dbReference type="AlphaFoldDB" id="A0AAW4MV24"/>
<dbReference type="EMBL" id="JAHOEF010000083">
    <property type="protein sequence ID" value="MBV3383507.1"/>
    <property type="molecule type" value="Genomic_DNA"/>
</dbReference>
<dbReference type="GO" id="GO:0008798">
    <property type="term" value="F:beta-aspartyl-peptidase activity"/>
    <property type="evidence" value="ECO:0007669"/>
    <property type="project" value="UniProtKB-EC"/>
</dbReference>
<keyword evidence="3" id="KW-0378">Hydrolase</keyword>
<dbReference type="Proteomes" id="UP001196408">
    <property type="component" value="Unassembled WGS sequence"/>
</dbReference>
<evidence type="ECO:0000259" key="2">
    <source>
        <dbReference type="Pfam" id="PF01979"/>
    </source>
</evidence>
<reference evidence="3 6" key="1">
    <citation type="submission" date="2021-06" db="EMBL/GenBank/DDBJ databases">
        <title>Collection of gut derived symbiotic bacterial strains cultured from healthy donors.</title>
        <authorList>
            <person name="Lin H."/>
            <person name="Littmann E."/>
            <person name="Pamer E.G."/>
        </authorList>
    </citation>
    <scope>NUCLEOTIDE SEQUENCE</scope>
    <source>
        <strain evidence="4 6">MSK.21.70</strain>
        <strain evidence="3">MSK.21.82</strain>
    </source>
</reference>
<dbReference type="PANTHER" id="PTHR11647:SF1">
    <property type="entry name" value="COLLAPSIN RESPONSE MEDIATOR PROTEIN"/>
    <property type="match status" value="1"/>
</dbReference>
<name>A0AAW4MV24_9FIRM</name>
<dbReference type="PIRSF" id="PIRSF001238">
    <property type="entry name" value="IadA"/>
    <property type="match status" value="1"/>
</dbReference>
<dbReference type="InterPro" id="IPR050378">
    <property type="entry name" value="Metallo-dep_Hydrolases_sf"/>
</dbReference>
<dbReference type="NCBIfam" id="TIGR01975">
    <property type="entry name" value="isoAsp_dipep"/>
    <property type="match status" value="1"/>
</dbReference>
<dbReference type="InterPro" id="IPR010229">
    <property type="entry name" value="Pept_M38_dipep"/>
</dbReference>
<evidence type="ECO:0000313" key="4">
    <source>
        <dbReference type="EMBL" id="MBV3393530.1"/>
    </source>
</evidence>
<dbReference type="EC" id="3.4.19.5" evidence="3"/>
<sequence length="354" mass="38915">MKLIKNIQVYAPENLGVKDVLISDSKIEKIDDHITYPYSIETIDGTGCILTPGLIDRHVHITGGGGEAGFISRARPIEVNEILDAGITTVIGLLGTDGYTRNTKELFAKAKELTQKGVHTYILTGSYTYPTYTLTDSVEDDIVFIDSILGVKLALSDHRSSHITDDELVRLASQIRTASLIAGKQANLTLHMGDEKQGLTPVFHALERADIPVSLFQPTHCSRNPHLFKDALKFAEMGGTVDLTCEGDGKTLEFIKQFKDTSKVTISSDAQGSWSTYNEDGSIKEIGITPVSNLKKEFISLKNALGYEKALPFFTQNVAQVLGLKNTGVIKEGFDCDLVIWKDDEIKHIITKKD</sequence>
<evidence type="ECO:0000313" key="6">
    <source>
        <dbReference type="Proteomes" id="UP001197492"/>
    </source>
</evidence>
<comment type="caution">
    <text evidence="3">The sequence shown here is derived from an EMBL/GenBank/DDBJ whole genome shotgun (WGS) entry which is preliminary data.</text>
</comment>
<organism evidence="3 5">
    <name type="scientific">Catenibacterium mitsuokai</name>
    <dbReference type="NCBI Taxonomy" id="100886"/>
    <lineage>
        <taxon>Bacteria</taxon>
        <taxon>Bacillati</taxon>
        <taxon>Bacillota</taxon>
        <taxon>Erysipelotrichia</taxon>
        <taxon>Erysipelotrichales</taxon>
        <taxon>Coprobacillaceae</taxon>
        <taxon>Catenibacterium</taxon>
    </lineage>
</organism>
<comment type="cofactor">
    <cofactor evidence="1">
        <name>Zn(2+)</name>
        <dbReference type="ChEBI" id="CHEBI:29105"/>
    </cofactor>
</comment>
<protein>
    <submittedName>
        <fullName evidence="3">Beta-aspartyl-peptidase</fullName>
        <ecNumber evidence="3">3.4.19.5</ecNumber>
    </submittedName>
</protein>
<dbReference type="EMBL" id="JAHOEL010000082">
    <property type="protein sequence ID" value="MBV3393530.1"/>
    <property type="molecule type" value="Genomic_DNA"/>
</dbReference>
<dbReference type="InterPro" id="IPR006680">
    <property type="entry name" value="Amidohydro-rel"/>
</dbReference>
<feature type="domain" description="Amidohydrolase-related" evidence="2">
    <location>
        <begin position="49"/>
        <end position="193"/>
    </location>
</feature>